<feature type="domain" description="Peptidase S8/S53" evidence="6">
    <location>
        <begin position="56"/>
        <end position="169"/>
    </location>
</feature>
<dbReference type="STRING" id="1573173.A0A167DSY5"/>
<dbReference type="PANTHER" id="PTHR43806">
    <property type="entry name" value="PEPTIDASE S8"/>
    <property type="match status" value="1"/>
</dbReference>
<proteinExistence type="inferred from homology"/>
<protein>
    <submittedName>
        <fullName evidence="7">Alkaline proteinase</fullName>
    </submittedName>
</protein>
<gene>
    <name evidence="7" type="ORF">CI238_11333</name>
</gene>
<sequence length="231" mass="24254">MTQINAIVEVLSVEPDREAPLTALTETGDQSRGLANISSRIRLVSDDVDHPISTYVAGTVGSLMFDVTKNATIVSIKITNRVYGMTTRIIESLEWSVQNITSTTGRAGCSVIKMSLGSPVVATASNHAVDATIALGVVLVVSSGDDEKDAWRNRLQVSLVPSLSASFPSKAQGQLADIKYASFNNDGAILSSGTSMSTPHVADLALYLKALEGSALNSTTSIADWIKALAG</sequence>
<comment type="caution">
    <text evidence="7">The sequence shown here is derived from an EMBL/GenBank/DDBJ whole genome shotgun (WGS) entry which is preliminary data.</text>
</comment>
<dbReference type="AlphaFoldDB" id="A0A167DSY5"/>
<dbReference type="InterPro" id="IPR050131">
    <property type="entry name" value="Peptidase_S8_subtilisin-like"/>
</dbReference>
<dbReference type="Gene3D" id="3.40.50.200">
    <property type="entry name" value="Peptidase S8/S53 domain"/>
    <property type="match status" value="1"/>
</dbReference>
<evidence type="ECO:0000256" key="2">
    <source>
        <dbReference type="ARBA" id="ARBA00022670"/>
    </source>
</evidence>
<dbReference type="EMBL" id="LFIW01000900">
    <property type="protein sequence ID" value="KZL84299.1"/>
    <property type="molecule type" value="Genomic_DNA"/>
</dbReference>
<organism evidence="7 8">
    <name type="scientific">Colletotrichum incanum</name>
    <name type="common">Soybean anthracnose fungus</name>
    <dbReference type="NCBI Taxonomy" id="1573173"/>
    <lineage>
        <taxon>Eukaryota</taxon>
        <taxon>Fungi</taxon>
        <taxon>Dikarya</taxon>
        <taxon>Ascomycota</taxon>
        <taxon>Pezizomycotina</taxon>
        <taxon>Sordariomycetes</taxon>
        <taxon>Hypocreomycetidae</taxon>
        <taxon>Glomerellales</taxon>
        <taxon>Glomerellaceae</taxon>
        <taxon>Colletotrichum</taxon>
        <taxon>Colletotrichum spaethianum species complex</taxon>
    </lineage>
</organism>
<dbReference type="Pfam" id="PF00082">
    <property type="entry name" value="Peptidase_S8"/>
    <property type="match status" value="1"/>
</dbReference>
<keyword evidence="2" id="KW-0645">Protease</keyword>
<evidence type="ECO:0000259" key="6">
    <source>
        <dbReference type="Pfam" id="PF00082"/>
    </source>
</evidence>
<dbReference type="Proteomes" id="UP000076584">
    <property type="component" value="Unassembled WGS sequence"/>
</dbReference>
<dbReference type="SUPFAM" id="SSF52743">
    <property type="entry name" value="Subtilisin-like"/>
    <property type="match status" value="1"/>
</dbReference>
<dbReference type="InterPro" id="IPR036852">
    <property type="entry name" value="Peptidase_S8/S53_dom_sf"/>
</dbReference>
<evidence type="ECO:0000256" key="5">
    <source>
        <dbReference type="PROSITE-ProRule" id="PRU01240"/>
    </source>
</evidence>
<reference evidence="7 8" key="1">
    <citation type="submission" date="2015-06" db="EMBL/GenBank/DDBJ databases">
        <title>Survival trade-offs in plant roots during colonization by closely related pathogenic and mutualistic fungi.</title>
        <authorList>
            <person name="Hacquard S."/>
            <person name="Kracher B."/>
            <person name="Hiruma K."/>
            <person name="Weinman A."/>
            <person name="Muench P."/>
            <person name="Garrido Oter R."/>
            <person name="Ver Loren van Themaat E."/>
            <person name="Dallerey J.-F."/>
            <person name="Damm U."/>
            <person name="Henrissat B."/>
            <person name="Lespinet O."/>
            <person name="Thon M."/>
            <person name="Kemen E."/>
            <person name="McHardy A.C."/>
            <person name="Schulze-Lefert P."/>
            <person name="O'Connell R.J."/>
        </authorList>
    </citation>
    <scope>NUCLEOTIDE SEQUENCE [LARGE SCALE GENOMIC DNA]</scope>
    <source>
        <strain evidence="7 8">MAFF 238704</strain>
    </source>
</reference>
<name>A0A167DSY5_COLIC</name>
<evidence type="ECO:0000256" key="3">
    <source>
        <dbReference type="ARBA" id="ARBA00022801"/>
    </source>
</evidence>
<evidence type="ECO:0000256" key="1">
    <source>
        <dbReference type="ARBA" id="ARBA00011073"/>
    </source>
</evidence>
<dbReference type="InterPro" id="IPR000209">
    <property type="entry name" value="Peptidase_S8/S53_dom"/>
</dbReference>
<comment type="similarity">
    <text evidence="1 5">Belongs to the peptidase S8 family.</text>
</comment>
<keyword evidence="3" id="KW-0378">Hydrolase</keyword>
<accession>A0A167DSY5</accession>
<comment type="caution">
    <text evidence="5">Lacks conserved residue(s) required for the propagation of feature annotation.</text>
</comment>
<keyword evidence="4" id="KW-0720">Serine protease</keyword>
<dbReference type="OrthoDB" id="206201at2759"/>
<keyword evidence="8" id="KW-1185">Reference proteome</keyword>
<evidence type="ECO:0000313" key="8">
    <source>
        <dbReference type="Proteomes" id="UP000076584"/>
    </source>
</evidence>
<evidence type="ECO:0000313" key="7">
    <source>
        <dbReference type="EMBL" id="KZL84299.1"/>
    </source>
</evidence>
<dbReference type="PANTHER" id="PTHR43806:SF11">
    <property type="entry name" value="CEREVISIN-RELATED"/>
    <property type="match status" value="1"/>
</dbReference>
<dbReference type="GO" id="GO:0004252">
    <property type="term" value="F:serine-type endopeptidase activity"/>
    <property type="evidence" value="ECO:0007669"/>
    <property type="project" value="InterPro"/>
</dbReference>
<evidence type="ECO:0000256" key="4">
    <source>
        <dbReference type="ARBA" id="ARBA00022825"/>
    </source>
</evidence>
<dbReference type="GO" id="GO:0006508">
    <property type="term" value="P:proteolysis"/>
    <property type="evidence" value="ECO:0007669"/>
    <property type="project" value="UniProtKB-KW"/>
</dbReference>
<dbReference type="PROSITE" id="PS51892">
    <property type="entry name" value="SUBTILASE"/>
    <property type="match status" value="1"/>
</dbReference>